<dbReference type="EMBL" id="JAAAUY010000731">
    <property type="protein sequence ID" value="KAF9326836.1"/>
    <property type="molecule type" value="Genomic_DNA"/>
</dbReference>
<dbReference type="PROSITE" id="PS50181">
    <property type="entry name" value="FBOX"/>
    <property type="match status" value="1"/>
</dbReference>
<dbReference type="AlphaFoldDB" id="A0A9P5SE98"/>
<dbReference type="InterPro" id="IPR036047">
    <property type="entry name" value="F-box-like_dom_sf"/>
</dbReference>
<dbReference type="Gene3D" id="1.20.1280.50">
    <property type="match status" value="1"/>
</dbReference>
<proteinExistence type="predicted"/>
<protein>
    <recommendedName>
        <fullName evidence="1">F-box domain-containing protein</fullName>
    </recommendedName>
</protein>
<dbReference type="Proteomes" id="UP000696485">
    <property type="component" value="Unassembled WGS sequence"/>
</dbReference>
<evidence type="ECO:0000313" key="3">
    <source>
        <dbReference type="Proteomes" id="UP000696485"/>
    </source>
</evidence>
<dbReference type="SMART" id="SM00256">
    <property type="entry name" value="FBOX"/>
    <property type="match status" value="1"/>
</dbReference>
<name>A0A9P5SE98_9FUNG</name>
<dbReference type="Pfam" id="PF12937">
    <property type="entry name" value="F-box-like"/>
    <property type="match status" value="1"/>
</dbReference>
<gene>
    <name evidence="2" type="ORF">BG006_009791</name>
</gene>
<organism evidence="2 3">
    <name type="scientific">Podila minutissima</name>
    <dbReference type="NCBI Taxonomy" id="64525"/>
    <lineage>
        <taxon>Eukaryota</taxon>
        <taxon>Fungi</taxon>
        <taxon>Fungi incertae sedis</taxon>
        <taxon>Mucoromycota</taxon>
        <taxon>Mortierellomycotina</taxon>
        <taxon>Mortierellomycetes</taxon>
        <taxon>Mortierellales</taxon>
        <taxon>Mortierellaceae</taxon>
        <taxon>Podila</taxon>
    </lineage>
</organism>
<keyword evidence="3" id="KW-1185">Reference proteome</keyword>
<feature type="domain" description="F-box" evidence="1">
    <location>
        <begin position="103"/>
        <end position="149"/>
    </location>
</feature>
<sequence>MGNLLTVLHDLDLATKALVSPPPYSVDVVKFHRHNPYLTLQLPRILPSSAASTSSPSLQLHVSGTARINYSKRHHGKIVIQLTSAMPTPPSSNSTSPGTQVATHITKTLPLEIWQQILSHLYPSQLARLCLVNKRFFDLVTNQPLWSAMHHTAFPKETLDLLPGMPTSRSYMLFICANSFLICEQCFVHRNPKDLGRAQLASLPLKVYLPWASDNVKLCPQCRVEHYEHYPEPVPEYVRGSRRSRCDIRRLYNLDDSEIRTLTRFGGGWEEITFAEEDALALARQVYGGDVGLAALPRSLAKSLVKSNNRVYVYILRRQILSSGSVWTD</sequence>
<accession>A0A9P5SE98</accession>
<evidence type="ECO:0000313" key="2">
    <source>
        <dbReference type="EMBL" id="KAF9326836.1"/>
    </source>
</evidence>
<evidence type="ECO:0000259" key="1">
    <source>
        <dbReference type="PROSITE" id="PS50181"/>
    </source>
</evidence>
<comment type="caution">
    <text evidence="2">The sequence shown here is derived from an EMBL/GenBank/DDBJ whole genome shotgun (WGS) entry which is preliminary data.</text>
</comment>
<reference evidence="2" key="1">
    <citation type="journal article" date="2020" name="Fungal Divers.">
        <title>Resolving the Mortierellaceae phylogeny through synthesis of multi-gene phylogenetics and phylogenomics.</title>
        <authorList>
            <person name="Vandepol N."/>
            <person name="Liber J."/>
            <person name="Desiro A."/>
            <person name="Na H."/>
            <person name="Kennedy M."/>
            <person name="Barry K."/>
            <person name="Grigoriev I.V."/>
            <person name="Miller A.N."/>
            <person name="O'Donnell K."/>
            <person name="Stajich J.E."/>
            <person name="Bonito G."/>
        </authorList>
    </citation>
    <scope>NUCLEOTIDE SEQUENCE</scope>
    <source>
        <strain evidence="2">NVP1</strain>
    </source>
</reference>
<dbReference type="InterPro" id="IPR001810">
    <property type="entry name" value="F-box_dom"/>
</dbReference>
<dbReference type="SUPFAM" id="SSF81383">
    <property type="entry name" value="F-box domain"/>
    <property type="match status" value="1"/>
</dbReference>